<feature type="compositionally biased region" description="Basic and acidic residues" evidence="2">
    <location>
        <begin position="137"/>
        <end position="148"/>
    </location>
</feature>
<accession>A0A6D2L1D9</accession>
<feature type="region of interest" description="Disordered" evidence="2">
    <location>
        <begin position="137"/>
        <end position="156"/>
    </location>
</feature>
<dbReference type="EMBL" id="CACVBM020001606">
    <property type="protein sequence ID" value="CAA7055048.1"/>
    <property type="molecule type" value="Genomic_DNA"/>
</dbReference>
<evidence type="ECO:0000259" key="3">
    <source>
        <dbReference type="PROSITE" id="PS50158"/>
    </source>
</evidence>
<dbReference type="PANTHER" id="PTHR47592">
    <property type="entry name" value="PBF68 PROTEIN"/>
    <property type="match status" value="1"/>
</dbReference>
<dbReference type="GO" id="GO:0008270">
    <property type="term" value="F:zinc ion binding"/>
    <property type="evidence" value="ECO:0007669"/>
    <property type="project" value="UniProtKB-KW"/>
</dbReference>
<feature type="domain" description="CCHC-type" evidence="3">
    <location>
        <begin position="125"/>
        <end position="140"/>
    </location>
</feature>
<organism evidence="4 5">
    <name type="scientific">Microthlaspi erraticum</name>
    <dbReference type="NCBI Taxonomy" id="1685480"/>
    <lineage>
        <taxon>Eukaryota</taxon>
        <taxon>Viridiplantae</taxon>
        <taxon>Streptophyta</taxon>
        <taxon>Embryophyta</taxon>
        <taxon>Tracheophyta</taxon>
        <taxon>Spermatophyta</taxon>
        <taxon>Magnoliopsida</taxon>
        <taxon>eudicotyledons</taxon>
        <taxon>Gunneridae</taxon>
        <taxon>Pentapetalae</taxon>
        <taxon>rosids</taxon>
        <taxon>malvids</taxon>
        <taxon>Brassicales</taxon>
        <taxon>Brassicaceae</taxon>
        <taxon>Coluteocarpeae</taxon>
        <taxon>Microthlaspi</taxon>
    </lineage>
</organism>
<keyword evidence="5" id="KW-1185">Reference proteome</keyword>
<proteinExistence type="predicted"/>
<dbReference type="Proteomes" id="UP000467841">
    <property type="component" value="Unassembled WGS sequence"/>
</dbReference>
<keyword evidence="1" id="KW-0479">Metal-binding</keyword>
<evidence type="ECO:0000313" key="4">
    <source>
        <dbReference type="EMBL" id="CAA7055048.1"/>
    </source>
</evidence>
<comment type="caution">
    <text evidence="4">The sequence shown here is derived from an EMBL/GenBank/DDBJ whole genome shotgun (WGS) entry which is preliminary data.</text>
</comment>
<dbReference type="PANTHER" id="PTHR47592:SF27">
    <property type="entry name" value="OS08G0421700 PROTEIN"/>
    <property type="match status" value="1"/>
</dbReference>
<keyword evidence="1" id="KW-0863">Zinc-finger</keyword>
<reference evidence="4" key="1">
    <citation type="submission" date="2020-01" db="EMBL/GenBank/DDBJ databases">
        <authorList>
            <person name="Mishra B."/>
        </authorList>
    </citation>
    <scope>NUCLEOTIDE SEQUENCE [LARGE SCALE GENOMIC DNA]</scope>
</reference>
<gene>
    <name evidence="4" type="ORF">MERR_LOCUS42284</name>
</gene>
<dbReference type="SMART" id="SM00343">
    <property type="entry name" value="ZnF_C2HC"/>
    <property type="match status" value="1"/>
</dbReference>
<keyword evidence="1" id="KW-0862">Zinc</keyword>
<dbReference type="GO" id="GO:0003676">
    <property type="term" value="F:nucleic acid binding"/>
    <property type="evidence" value="ECO:0007669"/>
    <property type="project" value="InterPro"/>
</dbReference>
<dbReference type="AlphaFoldDB" id="A0A6D2L1D9"/>
<name>A0A6D2L1D9_9BRAS</name>
<evidence type="ECO:0000256" key="1">
    <source>
        <dbReference type="PROSITE-ProRule" id="PRU00047"/>
    </source>
</evidence>
<dbReference type="InterPro" id="IPR054722">
    <property type="entry name" value="PolX-like_BBD"/>
</dbReference>
<evidence type="ECO:0000256" key="2">
    <source>
        <dbReference type="SAM" id="MobiDB-lite"/>
    </source>
</evidence>
<dbReference type="Pfam" id="PF22936">
    <property type="entry name" value="Pol_BBD"/>
    <property type="match status" value="1"/>
</dbReference>
<dbReference type="OrthoDB" id="1750507at2759"/>
<dbReference type="InterPro" id="IPR001878">
    <property type="entry name" value="Znf_CCHC"/>
</dbReference>
<protein>
    <recommendedName>
        <fullName evidence="3">CCHC-type domain-containing protein</fullName>
    </recommendedName>
</protein>
<evidence type="ECO:0000313" key="5">
    <source>
        <dbReference type="Proteomes" id="UP000467841"/>
    </source>
</evidence>
<feature type="compositionally biased region" description="Basic residues" evidence="2">
    <location>
        <begin position="102"/>
        <end position="117"/>
    </location>
</feature>
<dbReference type="PROSITE" id="PS50158">
    <property type="entry name" value="ZF_CCHC"/>
    <property type="match status" value="1"/>
</dbReference>
<dbReference type="SUPFAM" id="SSF57756">
    <property type="entry name" value="Retrovirus zinc finger-like domains"/>
    <property type="match status" value="1"/>
</dbReference>
<sequence>MDSFLKLIADLESLDIKISDEDQAIQVLSGLPQAYEPLLDTLKYGMGKDTITLRDVTASAYAKEVELRQKGLLNKSKSNPEGLYVEASRGRSEKREDYKGNNRGKSKSGKNSRSKSRSKFGNKACWICGSENHWKRDCPEKKKNDSKNNSKASSNIAVNLPEASAYTVSMHNPKDEWVLDSGCTFHITPRKDMLFDLQEFEGNRVMMANDTHYMVKGIGKLTIENPHGTLVTLNNVRYMPEMGRNLIPYGQLEQAGCIYQGKDFEVQFYKDDKRVLTGKFDQGL</sequence>
<feature type="compositionally biased region" description="Basic and acidic residues" evidence="2">
    <location>
        <begin position="88"/>
        <end position="100"/>
    </location>
</feature>
<dbReference type="Pfam" id="PF14223">
    <property type="entry name" value="Retrotran_gag_2"/>
    <property type="match status" value="1"/>
</dbReference>
<dbReference type="Gene3D" id="4.10.60.10">
    <property type="entry name" value="Zinc finger, CCHC-type"/>
    <property type="match status" value="1"/>
</dbReference>
<dbReference type="InterPro" id="IPR036875">
    <property type="entry name" value="Znf_CCHC_sf"/>
</dbReference>
<dbReference type="Pfam" id="PF00098">
    <property type="entry name" value="zf-CCHC"/>
    <property type="match status" value="1"/>
</dbReference>
<feature type="region of interest" description="Disordered" evidence="2">
    <location>
        <begin position="78"/>
        <end position="117"/>
    </location>
</feature>